<proteinExistence type="predicted"/>
<protein>
    <recommendedName>
        <fullName evidence="2">DUF4145 domain-containing protein</fullName>
    </recommendedName>
</protein>
<gene>
    <name evidence="1" type="ORF">P8935_01560</name>
</gene>
<evidence type="ECO:0000313" key="1">
    <source>
        <dbReference type="EMBL" id="XBH18030.1"/>
    </source>
</evidence>
<evidence type="ECO:0008006" key="2">
    <source>
        <dbReference type="Google" id="ProtNLM"/>
    </source>
</evidence>
<dbReference type="EMBL" id="CP121196">
    <property type="protein sequence ID" value="XBH18030.1"/>
    <property type="molecule type" value="Genomic_DNA"/>
</dbReference>
<accession>A0AAU7DL24</accession>
<name>A0AAU7DL24_9BACT</name>
<reference evidence="1" key="1">
    <citation type="submission" date="2023-03" db="EMBL/GenBank/DDBJ databases">
        <title>Edaphobacter sp.</title>
        <authorList>
            <person name="Huber K.J."/>
            <person name="Papendorf J."/>
            <person name="Pilke C."/>
            <person name="Bunk B."/>
            <person name="Sproeer C."/>
            <person name="Pester M."/>
        </authorList>
    </citation>
    <scope>NUCLEOTIDE SEQUENCE</scope>
    <source>
        <strain evidence="1">DSM 110680</strain>
    </source>
</reference>
<dbReference type="RefSeq" id="WP_348263256.1">
    <property type="nucleotide sequence ID" value="NZ_CP121196.1"/>
</dbReference>
<sequence>MPFHLASFVPEFDQVCLQKYGRTYDLIALESVFCDLASGKRHLTAKDVGKLFNAETTPYGKYWSRPHMKTLEEALREKRINLKLTGTDRQALIENLLSVFHNIATVSLLLRFVHPRQFGIFSSPVIHLLLVTRPSAISLYLAYCDELEKWRDHFKMASVAQTETALWAFAEYAKLADGDSHAASALREFDEDMWIQRERAAQVIRPFFRRFGRLQLARVLLDEDWILSGKIAAEEYERLLNCVSIRLHKRPLTFQKGAAPALVQELADKKYIRVEDRTDLDRVWETRNKVIHPLGKRAEREEVEVMIDYIERIALPWDGSSLKRTPNRS</sequence>
<dbReference type="AlphaFoldDB" id="A0AAU7DL24"/>
<organism evidence="1">
    <name type="scientific">Telmatobacter sp. DSM 110680</name>
    <dbReference type="NCBI Taxonomy" id="3036704"/>
    <lineage>
        <taxon>Bacteria</taxon>
        <taxon>Pseudomonadati</taxon>
        <taxon>Acidobacteriota</taxon>
        <taxon>Terriglobia</taxon>
        <taxon>Terriglobales</taxon>
        <taxon>Acidobacteriaceae</taxon>
        <taxon>Telmatobacter</taxon>
    </lineage>
</organism>